<keyword evidence="7 9" id="KW-0472">Membrane</keyword>
<feature type="transmembrane region" description="Helical" evidence="9">
    <location>
        <begin position="41"/>
        <end position="62"/>
    </location>
</feature>
<evidence type="ECO:0000256" key="1">
    <source>
        <dbReference type="ARBA" id="ARBA00004236"/>
    </source>
</evidence>
<evidence type="ECO:0000256" key="2">
    <source>
        <dbReference type="ARBA" id="ARBA00022475"/>
    </source>
</evidence>
<evidence type="ECO:0000256" key="7">
    <source>
        <dbReference type="ARBA" id="ARBA00023136"/>
    </source>
</evidence>
<dbReference type="PANTHER" id="PTHR21248">
    <property type="entry name" value="CARDIOLIPIN SYNTHASE"/>
    <property type="match status" value="1"/>
</dbReference>
<dbReference type="CDD" id="cd09158">
    <property type="entry name" value="PLDc_EcCLS_like_2"/>
    <property type="match status" value="1"/>
</dbReference>
<dbReference type="Pfam" id="PF13091">
    <property type="entry name" value="PLDc_2"/>
    <property type="match status" value="2"/>
</dbReference>
<sequence>MDWTSIFSLSAIWAGFLFTVDWAIRIASVFFVPAGRKPSAGMAWLLLIFALPIPGLLLFLLIGNPKLPKKRRDVQTEINEVLRTANDDLELGTLLPNPPEWFAPITRMNRELGALPLSGDNGARIISGYQESIDAMEEAIRGAERYVHLEFYILKADAATEGVFEALEDACRRGVHVRVLMDHWANLAKPLHKQTKARLDAMGADWHLLLPLKPLQGKFQRPDLRNHRKLLVVDGEVAFLGSQNLIDPSYNVPKNIKRGLKWVDVMVRLDGPVVRSVDAVFMTDYYSETGRVPDGVDLAEQIPGTDDFDCQIIPSGPGFEAENNLHMFLSLIYAAKKRVVMVSPYFVPDEALIRAVDGAVTRGVKVELFVSEIGDQAVVYHAQRSYYDALLRAGVRIWMYPGPYILHTKSLTIDDEVAVIGSSNMDMRSFGLNFEVSLLVRGDEFVERVREVEDAYRDVSRELTLEEWVKQPRRSRTLDNLARLTSALQ</sequence>
<dbReference type="Proteomes" id="UP001519362">
    <property type="component" value="Unassembled WGS sequence"/>
</dbReference>
<dbReference type="SMART" id="SM00155">
    <property type="entry name" value="PLDc"/>
    <property type="match status" value="2"/>
</dbReference>
<name>A0ABS4ZHB4_9MICO</name>
<dbReference type="PANTHER" id="PTHR21248:SF22">
    <property type="entry name" value="PHOSPHOLIPASE D"/>
    <property type="match status" value="1"/>
</dbReference>
<protein>
    <recommendedName>
        <fullName evidence="8">Cardiolipin synthase</fullName>
        <ecNumber evidence="8">2.7.8.-</ecNumber>
    </recommendedName>
</protein>
<dbReference type="SUPFAM" id="SSF56024">
    <property type="entry name" value="Phospholipase D/nuclease"/>
    <property type="match status" value="2"/>
</dbReference>
<dbReference type="GO" id="GO:0016740">
    <property type="term" value="F:transferase activity"/>
    <property type="evidence" value="ECO:0007669"/>
    <property type="project" value="UniProtKB-KW"/>
</dbReference>
<evidence type="ECO:0000259" key="10">
    <source>
        <dbReference type="PROSITE" id="PS50035"/>
    </source>
</evidence>
<dbReference type="NCBIfam" id="TIGR04265">
    <property type="entry name" value="bac_cardiolipin"/>
    <property type="match status" value="1"/>
</dbReference>
<feature type="domain" description="PLD phosphodiesterase" evidence="10">
    <location>
        <begin position="222"/>
        <end position="249"/>
    </location>
</feature>
<keyword evidence="4 9" id="KW-0812">Transmembrane</keyword>
<keyword evidence="12" id="KW-1185">Reference proteome</keyword>
<evidence type="ECO:0000256" key="8">
    <source>
        <dbReference type="NCBIfam" id="TIGR04265"/>
    </source>
</evidence>
<dbReference type="EC" id="2.7.8.-" evidence="8"/>
<keyword evidence="6 9" id="KW-1133">Transmembrane helix</keyword>
<dbReference type="EMBL" id="JAGIOL010000001">
    <property type="protein sequence ID" value="MBP2436380.1"/>
    <property type="molecule type" value="Genomic_DNA"/>
</dbReference>
<feature type="transmembrane region" description="Helical" evidence="9">
    <location>
        <begin position="12"/>
        <end position="35"/>
    </location>
</feature>
<comment type="subcellular location">
    <subcellularLocation>
        <location evidence="1">Cell membrane</location>
    </subcellularLocation>
</comment>
<feature type="domain" description="PLD phosphodiesterase" evidence="10">
    <location>
        <begin position="402"/>
        <end position="429"/>
    </location>
</feature>
<gene>
    <name evidence="11" type="ORF">JOF34_000966</name>
</gene>
<reference evidence="11 12" key="1">
    <citation type="submission" date="2021-03" db="EMBL/GenBank/DDBJ databases">
        <title>Sequencing the genomes of 1000 actinobacteria strains.</title>
        <authorList>
            <person name="Klenk H.-P."/>
        </authorList>
    </citation>
    <scope>NUCLEOTIDE SEQUENCE [LARGE SCALE GENOMIC DNA]</scope>
    <source>
        <strain evidence="11 12">DSM 24221</strain>
    </source>
</reference>
<accession>A0ABS4ZHB4</accession>
<evidence type="ECO:0000256" key="4">
    <source>
        <dbReference type="ARBA" id="ARBA00022692"/>
    </source>
</evidence>
<organism evidence="11 12">
    <name type="scientific">Microbacterium amylolyticum</name>
    <dbReference type="NCBI Taxonomy" id="936337"/>
    <lineage>
        <taxon>Bacteria</taxon>
        <taxon>Bacillati</taxon>
        <taxon>Actinomycetota</taxon>
        <taxon>Actinomycetes</taxon>
        <taxon>Micrococcales</taxon>
        <taxon>Microbacteriaceae</taxon>
        <taxon>Microbacterium</taxon>
    </lineage>
</organism>
<dbReference type="InterPro" id="IPR022924">
    <property type="entry name" value="Cardiolipin_synthase"/>
</dbReference>
<evidence type="ECO:0000256" key="6">
    <source>
        <dbReference type="ARBA" id="ARBA00022989"/>
    </source>
</evidence>
<dbReference type="PROSITE" id="PS50035">
    <property type="entry name" value="PLD"/>
    <property type="match status" value="2"/>
</dbReference>
<evidence type="ECO:0000313" key="12">
    <source>
        <dbReference type="Proteomes" id="UP001519362"/>
    </source>
</evidence>
<keyword evidence="3 11" id="KW-0808">Transferase</keyword>
<dbReference type="InterPro" id="IPR025202">
    <property type="entry name" value="PLD-like_dom"/>
</dbReference>
<dbReference type="InterPro" id="IPR001736">
    <property type="entry name" value="PLipase_D/transphosphatidylase"/>
</dbReference>
<proteinExistence type="predicted"/>
<comment type="caution">
    <text evidence="11">The sequence shown here is derived from an EMBL/GenBank/DDBJ whole genome shotgun (WGS) entry which is preliminary data.</text>
</comment>
<dbReference type="Gene3D" id="3.30.870.10">
    <property type="entry name" value="Endonuclease Chain A"/>
    <property type="match status" value="2"/>
</dbReference>
<keyword evidence="2" id="KW-1003">Cell membrane</keyword>
<evidence type="ECO:0000256" key="9">
    <source>
        <dbReference type="SAM" id="Phobius"/>
    </source>
</evidence>
<evidence type="ECO:0000256" key="3">
    <source>
        <dbReference type="ARBA" id="ARBA00022679"/>
    </source>
</evidence>
<evidence type="ECO:0000256" key="5">
    <source>
        <dbReference type="ARBA" id="ARBA00022737"/>
    </source>
</evidence>
<keyword evidence="5" id="KW-0677">Repeat</keyword>
<evidence type="ECO:0000313" key="11">
    <source>
        <dbReference type="EMBL" id="MBP2436380.1"/>
    </source>
</evidence>
<dbReference type="RefSeq" id="WP_165136541.1">
    <property type="nucleotide sequence ID" value="NZ_CP049253.1"/>
</dbReference>